<dbReference type="InterPro" id="IPR017452">
    <property type="entry name" value="GPCR_Rhodpsn_7TM"/>
</dbReference>
<evidence type="ECO:0000256" key="6">
    <source>
        <dbReference type="ARBA" id="ARBA00023040"/>
    </source>
</evidence>
<accession>A0A1B6H798</accession>
<keyword evidence="7 10" id="KW-0472">Membrane</keyword>
<evidence type="ECO:0000256" key="8">
    <source>
        <dbReference type="ARBA" id="ARBA00023170"/>
    </source>
</evidence>
<dbReference type="PRINTS" id="PR00237">
    <property type="entry name" value="GPCRRHODOPSN"/>
</dbReference>
<comment type="subcellular location">
    <subcellularLocation>
        <location evidence="1">Cell membrane</location>
        <topology evidence="1">Multi-pass membrane protein</topology>
    </subcellularLocation>
</comment>
<feature type="non-terminal residue" evidence="12">
    <location>
        <position position="1"/>
    </location>
</feature>
<evidence type="ECO:0000256" key="3">
    <source>
        <dbReference type="ARBA" id="ARBA00022475"/>
    </source>
</evidence>
<dbReference type="GO" id="GO:0071880">
    <property type="term" value="P:adenylate cyclase-activating adrenergic receptor signaling pathway"/>
    <property type="evidence" value="ECO:0007669"/>
    <property type="project" value="TreeGrafter"/>
</dbReference>
<evidence type="ECO:0000256" key="9">
    <source>
        <dbReference type="ARBA" id="ARBA00023224"/>
    </source>
</evidence>
<keyword evidence="6" id="KW-0297">G-protein coupled receptor</keyword>
<keyword evidence="9" id="KW-0807">Transducer</keyword>
<protein>
    <recommendedName>
        <fullName evidence="11">G-protein coupled receptors family 1 profile domain-containing protein</fullName>
    </recommendedName>
</protein>
<reference evidence="12" key="1">
    <citation type="submission" date="2015-11" db="EMBL/GenBank/DDBJ databases">
        <title>De novo transcriptome assembly of four potential Pierce s Disease insect vectors from Arizona vineyards.</title>
        <authorList>
            <person name="Tassone E.E."/>
        </authorList>
    </citation>
    <scope>NUCLEOTIDE SEQUENCE</scope>
</reference>
<comment type="similarity">
    <text evidence="2">Belongs to the G-protein coupled receptor 1 family.</text>
</comment>
<feature type="transmembrane region" description="Helical" evidence="10">
    <location>
        <begin position="94"/>
        <end position="120"/>
    </location>
</feature>
<keyword evidence="5 10" id="KW-1133">Transmembrane helix</keyword>
<dbReference type="PANTHER" id="PTHR24248:SF187">
    <property type="entry name" value="OCTOPAMINE RECEPTOR BETA-2R"/>
    <property type="match status" value="1"/>
</dbReference>
<dbReference type="GO" id="GO:0043410">
    <property type="term" value="P:positive regulation of MAPK cascade"/>
    <property type="evidence" value="ECO:0007669"/>
    <property type="project" value="TreeGrafter"/>
</dbReference>
<dbReference type="GO" id="GO:0005886">
    <property type="term" value="C:plasma membrane"/>
    <property type="evidence" value="ECO:0007669"/>
    <property type="project" value="UniProtKB-SubCell"/>
</dbReference>
<dbReference type="Gene3D" id="1.20.1070.10">
    <property type="entry name" value="Rhodopsin 7-helix transmembrane proteins"/>
    <property type="match status" value="1"/>
</dbReference>
<evidence type="ECO:0000313" key="12">
    <source>
        <dbReference type="EMBL" id="JAS70491.1"/>
    </source>
</evidence>
<dbReference type="AlphaFoldDB" id="A0A1B6H798"/>
<evidence type="ECO:0000256" key="2">
    <source>
        <dbReference type="ARBA" id="ARBA00010663"/>
    </source>
</evidence>
<feature type="domain" description="G-protein coupled receptors family 1 profile" evidence="11">
    <location>
        <begin position="40"/>
        <end position="148"/>
    </location>
</feature>
<dbReference type="PANTHER" id="PTHR24248">
    <property type="entry name" value="ADRENERGIC RECEPTOR-RELATED G-PROTEIN COUPLED RECEPTOR"/>
    <property type="match status" value="1"/>
</dbReference>
<feature type="transmembrane region" description="Helical" evidence="10">
    <location>
        <begin position="47"/>
        <end position="73"/>
    </location>
</feature>
<dbReference type="SUPFAM" id="SSF81321">
    <property type="entry name" value="Family A G protein-coupled receptor-like"/>
    <property type="match status" value="1"/>
</dbReference>
<keyword evidence="3" id="KW-1003">Cell membrane</keyword>
<keyword evidence="4 10" id="KW-0812">Transmembrane</keyword>
<keyword evidence="8" id="KW-0675">Receptor</keyword>
<evidence type="ECO:0000256" key="1">
    <source>
        <dbReference type="ARBA" id="ARBA00004651"/>
    </source>
</evidence>
<dbReference type="InterPro" id="IPR000276">
    <property type="entry name" value="GPCR_Rhodpsn"/>
</dbReference>
<dbReference type="Pfam" id="PF00001">
    <property type="entry name" value="7tm_1"/>
    <property type="match status" value="1"/>
</dbReference>
<evidence type="ECO:0000256" key="5">
    <source>
        <dbReference type="ARBA" id="ARBA00022989"/>
    </source>
</evidence>
<evidence type="ECO:0000256" key="4">
    <source>
        <dbReference type="ARBA" id="ARBA00022692"/>
    </source>
</evidence>
<name>A0A1B6H798_9HEMI</name>
<gene>
    <name evidence="12" type="ORF">g.351</name>
</gene>
<feature type="non-terminal residue" evidence="12">
    <location>
        <position position="188"/>
    </location>
</feature>
<evidence type="ECO:0000256" key="7">
    <source>
        <dbReference type="ARBA" id="ARBA00023136"/>
    </source>
</evidence>
<sequence length="188" mass="21339">GVMNPHGDWEHRNDCRYNPQCSMGIHHSSITKNASSSCSCVMDLSPVYAVVSSILSFYLPCVVMVSIYSRLYLTSRRHYKTIALVCHPGDHKAPLTIGVLMGIFLVCWLPFFCANILVAFCKTCVSPGTFKVFTWLGYSNSMFNPIVYTVLNTDFRDFLIVLLLRNRSSQREVNCGRIRTLNFSFSNR</sequence>
<dbReference type="PROSITE" id="PS50262">
    <property type="entry name" value="G_PROTEIN_RECEP_F1_2"/>
    <property type="match status" value="1"/>
</dbReference>
<organism evidence="12">
    <name type="scientific">Homalodisca liturata</name>
    <dbReference type="NCBI Taxonomy" id="320908"/>
    <lineage>
        <taxon>Eukaryota</taxon>
        <taxon>Metazoa</taxon>
        <taxon>Ecdysozoa</taxon>
        <taxon>Arthropoda</taxon>
        <taxon>Hexapoda</taxon>
        <taxon>Insecta</taxon>
        <taxon>Pterygota</taxon>
        <taxon>Neoptera</taxon>
        <taxon>Paraneoptera</taxon>
        <taxon>Hemiptera</taxon>
        <taxon>Auchenorrhyncha</taxon>
        <taxon>Membracoidea</taxon>
        <taxon>Cicadellidae</taxon>
        <taxon>Cicadellinae</taxon>
        <taxon>Proconiini</taxon>
        <taxon>Homalodisca</taxon>
    </lineage>
</organism>
<dbReference type="GO" id="GO:0004989">
    <property type="term" value="F:octopamine receptor activity"/>
    <property type="evidence" value="ECO:0007669"/>
    <property type="project" value="TreeGrafter"/>
</dbReference>
<dbReference type="EMBL" id="GECU01037215">
    <property type="protein sequence ID" value="JAS70491.1"/>
    <property type="molecule type" value="Transcribed_RNA"/>
</dbReference>
<proteinExistence type="inferred from homology"/>
<evidence type="ECO:0000259" key="11">
    <source>
        <dbReference type="PROSITE" id="PS50262"/>
    </source>
</evidence>
<evidence type="ECO:0000256" key="10">
    <source>
        <dbReference type="SAM" id="Phobius"/>
    </source>
</evidence>